<keyword evidence="6" id="KW-1185">Reference proteome</keyword>
<keyword evidence="4" id="KW-0496">Mitochondrion</keyword>
<evidence type="ECO:0000256" key="3">
    <source>
        <dbReference type="ARBA" id="ARBA00022946"/>
    </source>
</evidence>
<evidence type="ECO:0000256" key="4">
    <source>
        <dbReference type="ARBA" id="ARBA00023128"/>
    </source>
</evidence>
<evidence type="ECO:0000256" key="2">
    <source>
        <dbReference type="ARBA" id="ARBA00008197"/>
    </source>
</evidence>
<evidence type="ECO:0000256" key="1">
    <source>
        <dbReference type="ARBA" id="ARBA00004173"/>
    </source>
</evidence>
<dbReference type="InterPro" id="IPR031568">
    <property type="entry name" value="Pet117"/>
</dbReference>
<proteinExistence type="inferred from homology"/>
<dbReference type="Pfam" id="PF15786">
    <property type="entry name" value="PET117"/>
    <property type="match status" value="1"/>
</dbReference>
<dbReference type="PANTHER" id="PTHR28163:SF1">
    <property type="entry name" value="PROTEIN PET117 HOMOLOG, MITOCHONDRIAL"/>
    <property type="match status" value="1"/>
</dbReference>
<gene>
    <name evidence="5" type="primary">AVEN_138595_1</name>
    <name evidence="5" type="ORF">CDAR_596201</name>
</gene>
<reference evidence="5 6" key="1">
    <citation type="submission" date="2021-06" db="EMBL/GenBank/DDBJ databases">
        <title>Caerostris darwini draft genome.</title>
        <authorList>
            <person name="Kono N."/>
            <person name="Arakawa K."/>
        </authorList>
    </citation>
    <scope>NUCLEOTIDE SEQUENCE [LARGE SCALE GENOMIC DNA]</scope>
</reference>
<dbReference type="GO" id="GO:0033617">
    <property type="term" value="P:mitochondrial respiratory chain complex IV assembly"/>
    <property type="evidence" value="ECO:0007669"/>
    <property type="project" value="TreeGrafter"/>
</dbReference>
<sequence length="166" mass="19616">MSTRAKFCLFGSVGVASLMIWYVHMKQEWEREKLHSGVIKDQERQRLKKALEISMQSRFTVKFPFRELGSSKDIAMHRLHEIERRFTEKPSLSTVYHKFMKNYLKLDQFERIIWRDSPFTPIQDFRLTRIAYGSTPVAYLADKCLQQLAIQEQPLGSKAALKELCR</sequence>
<keyword evidence="3" id="KW-0809">Transit peptide</keyword>
<comment type="caution">
    <text evidence="5">The sequence shown here is derived from an EMBL/GenBank/DDBJ whole genome shotgun (WGS) entry which is preliminary data.</text>
</comment>
<dbReference type="EMBL" id="BPLQ01012105">
    <property type="protein sequence ID" value="GIY62564.1"/>
    <property type="molecule type" value="Genomic_DNA"/>
</dbReference>
<comment type="subcellular location">
    <subcellularLocation>
        <location evidence="1">Mitochondrion</location>
    </subcellularLocation>
</comment>
<dbReference type="PANTHER" id="PTHR28163">
    <property type="entry name" value="PROTEIN PET117 HOMOLOG, MITOCHONDRIAL"/>
    <property type="match status" value="1"/>
</dbReference>
<name>A0AAV4UY35_9ARAC</name>
<comment type="similarity">
    <text evidence="2">Belongs to the PET117 family.</text>
</comment>
<evidence type="ECO:0000313" key="5">
    <source>
        <dbReference type="EMBL" id="GIY62564.1"/>
    </source>
</evidence>
<dbReference type="GO" id="GO:0005739">
    <property type="term" value="C:mitochondrion"/>
    <property type="evidence" value="ECO:0007669"/>
    <property type="project" value="UniProtKB-SubCell"/>
</dbReference>
<dbReference type="AlphaFoldDB" id="A0AAV4UY35"/>
<dbReference type="Proteomes" id="UP001054837">
    <property type="component" value="Unassembled WGS sequence"/>
</dbReference>
<evidence type="ECO:0000313" key="6">
    <source>
        <dbReference type="Proteomes" id="UP001054837"/>
    </source>
</evidence>
<protein>
    <submittedName>
        <fullName evidence="5">Uncharacterized protein</fullName>
    </submittedName>
</protein>
<accession>A0AAV4UY35</accession>
<organism evidence="5 6">
    <name type="scientific">Caerostris darwini</name>
    <dbReference type="NCBI Taxonomy" id="1538125"/>
    <lineage>
        <taxon>Eukaryota</taxon>
        <taxon>Metazoa</taxon>
        <taxon>Ecdysozoa</taxon>
        <taxon>Arthropoda</taxon>
        <taxon>Chelicerata</taxon>
        <taxon>Arachnida</taxon>
        <taxon>Araneae</taxon>
        <taxon>Araneomorphae</taxon>
        <taxon>Entelegynae</taxon>
        <taxon>Araneoidea</taxon>
        <taxon>Araneidae</taxon>
        <taxon>Caerostris</taxon>
    </lineage>
</organism>